<dbReference type="AlphaFoldDB" id="A0A484V3A2"/>
<proteinExistence type="predicted"/>
<name>A0A484V3A2_9ZZZZ</name>
<dbReference type="PANTHER" id="PTHR30471">
    <property type="entry name" value="DNA REPAIR PROTEIN RADC"/>
    <property type="match status" value="1"/>
</dbReference>
<dbReference type="GO" id="GO:0006508">
    <property type="term" value="P:proteolysis"/>
    <property type="evidence" value="ECO:0007669"/>
    <property type="project" value="UniProtKB-KW"/>
</dbReference>
<dbReference type="InterPro" id="IPR001405">
    <property type="entry name" value="UPF0758"/>
</dbReference>
<dbReference type="PANTHER" id="PTHR30471:SF3">
    <property type="entry name" value="UPF0758 PROTEIN YEES-RELATED"/>
    <property type="match status" value="1"/>
</dbReference>
<evidence type="ECO:0000256" key="1">
    <source>
        <dbReference type="ARBA" id="ARBA00022670"/>
    </source>
</evidence>
<keyword evidence="4" id="KW-0862">Zinc</keyword>
<sequence length="105" mass="11429">MEHEVFAVLFLDSQLQLIEYQEMFRGTLASAAVPPREVVKEALKLNAGAIIMAHNHPSGTAEPSSSDCNLTTQIKDALGLIDVRVLDHIVVAGDRTTSFVERGLL</sequence>
<keyword evidence="2" id="KW-0479">Metal-binding</keyword>
<dbReference type="InterPro" id="IPR037518">
    <property type="entry name" value="MPN"/>
</dbReference>
<accession>A0A484V3A2</accession>
<gene>
    <name evidence="7" type="ORF">ISE1_3412</name>
    <name evidence="8" type="ORF">ISE2_3392</name>
</gene>
<dbReference type="PROSITE" id="PS50249">
    <property type="entry name" value="MPN"/>
    <property type="match status" value="1"/>
</dbReference>
<keyword evidence="1" id="KW-0645">Protease</keyword>
<organism evidence="8">
    <name type="scientific">plant metagenome</name>
    <dbReference type="NCBI Taxonomy" id="1297885"/>
    <lineage>
        <taxon>unclassified sequences</taxon>
        <taxon>metagenomes</taxon>
        <taxon>organismal metagenomes</taxon>
    </lineage>
</organism>
<dbReference type="EMBL" id="CAADIM010000001">
    <property type="protein sequence ID" value="VFR61089.1"/>
    <property type="molecule type" value="Genomic_DNA"/>
</dbReference>
<keyword evidence="5" id="KW-0482">Metalloprotease</keyword>
<evidence type="ECO:0000256" key="4">
    <source>
        <dbReference type="ARBA" id="ARBA00022833"/>
    </source>
</evidence>
<dbReference type="GO" id="GO:0008237">
    <property type="term" value="F:metallopeptidase activity"/>
    <property type="evidence" value="ECO:0007669"/>
    <property type="project" value="UniProtKB-KW"/>
</dbReference>
<dbReference type="CDD" id="cd08071">
    <property type="entry name" value="MPN_DUF2466"/>
    <property type="match status" value="1"/>
</dbReference>
<dbReference type="SUPFAM" id="SSF102712">
    <property type="entry name" value="JAB1/MPN domain"/>
    <property type="match status" value="1"/>
</dbReference>
<dbReference type="PROSITE" id="PS01302">
    <property type="entry name" value="UPF0758"/>
    <property type="match status" value="1"/>
</dbReference>
<dbReference type="InterPro" id="IPR020891">
    <property type="entry name" value="UPF0758_CS"/>
</dbReference>
<evidence type="ECO:0000256" key="2">
    <source>
        <dbReference type="ARBA" id="ARBA00022723"/>
    </source>
</evidence>
<evidence type="ECO:0000313" key="7">
    <source>
        <dbReference type="EMBL" id="VFR61089.1"/>
    </source>
</evidence>
<dbReference type="Pfam" id="PF04002">
    <property type="entry name" value="RadC"/>
    <property type="match status" value="1"/>
</dbReference>
<dbReference type="GO" id="GO:0046872">
    <property type="term" value="F:metal ion binding"/>
    <property type="evidence" value="ECO:0007669"/>
    <property type="project" value="UniProtKB-KW"/>
</dbReference>
<evidence type="ECO:0000256" key="3">
    <source>
        <dbReference type="ARBA" id="ARBA00022801"/>
    </source>
</evidence>
<evidence type="ECO:0000313" key="8">
    <source>
        <dbReference type="EMBL" id="VFR93162.1"/>
    </source>
</evidence>
<reference evidence="8" key="1">
    <citation type="submission" date="2019-03" db="EMBL/GenBank/DDBJ databases">
        <authorList>
            <person name="Danneels B."/>
        </authorList>
    </citation>
    <scope>NUCLEOTIDE SEQUENCE</scope>
</reference>
<evidence type="ECO:0000256" key="5">
    <source>
        <dbReference type="ARBA" id="ARBA00023049"/>
    </source>
</evidence>
<dbReference type="Gene3D" id="3.40.140.10">
    <property type="entry name" value="Cytidine Deaminase, domain 2"/>
    <property type="match status" value="1"/>
</dbReference>
<dbReference type="EMBL" id="CAADIN010000024">
    <property type="protein sequence ID" value="VFR93162.1"/>
    <property type="molecule type" value="Genomic_DNA"/>
</dbReference>
<dbReference type="InterPro" id="IPR025657">
    <property type="entry name" value="RadC_JAB"/>
</dbReference>
<feature type="domain" description="MPN" evidence="6">
    <location>
        <begin position="1"/>
        <end position="105"/>
    </location>
</feature>
<keyword evidence="3" id="KW-0378">Hydrolase</keyword>
<protein>
    <submittedName>
        <fullName evidence="8">DNA repair protein RadC</fullName>
    </submittedName>
</protein>
<evidence type="ECO:0000259" key="6">
    <source>
        <dbReference type="PROSITE" id="PS50249"/>
    </source>
</evidence>